<proteinExistence type="predicted"/>
<keyword evidence="2" id="KW-1185">Reference proteome</keyword>
<sequence>MAISFFRQAFPGKPTFTENDMPDLTDKVVIVTGSNSGIGKLAAQILYSKNAKVYMMARSEEKTRQAMDEIRAAVPKSAGDLVYIRLDLADLPTVRTSADEFLRREAKLHLLFNNAGVGYPDKGSTTKQGYELQLGVNCIGPFAFTKYLTPLLVSTAKTAPAGSVRVVWVSSSAAEGTTPKGFVEKLPDMVSKSSIEQYFTSKLGNYLHATEFAARHRADGVVSVSLNPGNLDSDFWRGMGPFMIWFLRKTFLFPPIYGTYTMLFAGCSPQVTIEKSGEFIAPWGRFWNISKAMVKASKTKSEGGTGVAREFWTWTDAQVNLHI</sequence>
<evidence type="ECO:0000313" key="2">
    <source>
        <dbReference type="Proteomes" id="UP001497700"/>
    </source>
</evidence>
<name>A0ACB9Z5Q4_9PEZI</name>
<dbReference type="Proteomes" id="UP001497700">
    <property type="component" value="Unassembled WGS sequence"/>
</dbReference>
<accession>A0ACB9Z5Q4</accession>
<comment type="caution">
    <text evidence="1">The sequence shown here is derived from an EMBL/GenBank/DDBJ whole genome shotgun (WGS) entry which is preliminary data.</text>
</comment>
<organism evidence="1 2">
    <name type="scientific">Hypoxylon rubiginosum</name>
    <dbReference type="NCBI Taxonomy" id="110542"/>
    <lineage>
        <taxon>Eukaryota</taxon>
        <taxon>Fungi</taxon>
        <taxon>Dikarya</taxon>
        <taxon>Ascomycota</taxon>
        <taxon>Pezizomycotina</taxon>
        <taxon>Sordariomycetes</taxon>
        <taxon>Xylariomycetidae</taxon>
        <taxon>Xylariales</taxon>
        <taxon>Hypoxylaceae</taxon>
        <taxon>Hypoxylon</taxon>
    </lineage>
</organism>
<protein>
    <submittedName>
        <fullName evidence="1">NAD(P)-binding protein</fullName>
    </submittedName>
</protein>
<evidence type="ECO:0000313" key="1">
    <source>
        <dbReference type="EMBL" id="KAI4867141.1"/>
    </source>
</evidence>
<dbReference type="EMBL" id="MU393450">
    <property type="protein sequence ID" value="KAI4867141.1"/>
    <property type="molecule type" value="Genomic_DNA"/>
</dbReference>
<reference evidence="1 2" key="1">
    <citation type="journal article" date="2022" name="New Phytol.">
        <title>Ecological generalism drives hyperdiversity of secondary metabolite gene clusters in xylarialean endophytes.</title>
        <authorList>
            <person name="Franco M.E.E."/>
            <person name="Wisecaver J.H."/>
            <person name="Arnold A.E."/>
            <person name="Ju Y.M."/>
            <person name="Slot J.C."/>
            <person name="Ahrendt S."/>
            <person name="Moore L.P."/>
            <person name="Eastman K.E."/>
            <person name="Scott K."/>
            <person name="Konkel Z."/>
            <person name="Mondo S.J."/>
            <person name="Kuo A."/>
            <person name="Hayes R.D."/>
            <person name="Haridas S."/>
            <person name="Andreopoulos B."/>
            <person name="Riley R."/>
            <person name="LaButti K."/>
            <person name="Pangilinan J."/>
            <person name="Lipzen A."/>
            <person name="Amirebrahimi M."/>
            <person name="Yan J."/>
            <person name="Adam C."/>
            <person name="Keymanesh K."/>
            <person name="Ng V."/>
            <person name="Louie K."/>
            <person name="Northen T."/>
            <person name="Drula E."/>
            <person name="Henrissat B."/>
            <person name="Hsieh H.M."/>
            <person name="Youens-Clark K."/>
            <person name="Lutzoni F."/>
            <person name="Miadlikowska J."/>
            <person name="Eastwood D.C."/>
            <person name="Hamelin R.C."/>
            <person name="Grigoriev I.V."/>
            <person name="U'Ren J.M."/>
        </authorList>
    </citation>
    <scope>NUCLEOTIDE SEQUENCE [LARGE SCALE GENOMIC DNA]</scope>
    <source>
        <strain evidence="1 2">CBS 119005</strain>
    </source>
</reference>
<gene>
    <name evidence="1" type="ORF">F4820DRAFT_414525</name>
</gene>